<feature type="chain" id="PRO_5002745901" evidence="3">
    <location>
        <begin position="23"/>
        <end position="274"/>
    </location>
</feature>
<keyword evidence="2" id="KW-0812">Transmembrane</keyword>
<name>A9WJX9_CHLAA</name>
<gene>
    <name evidence="4" type="ordered locus">Caur_1200</name>
</gene>
<evidence type="ECO:0000313" key="5">
    <source>
        <dbReference type="Proteomes" id="UP000002008"/>
    </source>
</evidence>
<feature type="signal peptide" evidence="3">
    <location>
        <begin position="1"/>
        <end position="22"/>
    </location>
</feature>
<dbReference type="PATRIC" id="fig|324602.8.peg.1375"/>
<dbReference type="InParanoid" id="A9WJX9"/>
<evidence type="ECO:0000256" key="3">
    <source>
        <dbReference type="SAM" id="SignalP"/>
    </source>
</evidence>
<evidence type="ECO:0000256" key="1">
    <source>
        <dbReference type="SAM" id="MobiDB-lite"/>
    </source>
</evidence>
<proteinExistence type="predicted"/>
<evidence type="ECO:0000313" key="4">
    <source>
        <dbReference type="EMBL" id="ABY34430.1"/>
    </source>
</evidence>
<dbReference type="eggNOG" id="COG1657">
    <property type="taxonomic scope" value="Bacteria"/>
</dbReference>
<dbReference type="RefSeq" id="WP_012257086.1">
    <property type="nucleotide sequence ID" value="NC_010175.1"/>
</dbReference>
<dbReference type="Proteomes" id="UP000002008">
    <property type="component" value="Chromosome"/>
</dbReference>
<reference evidence="5" key="1">
    <citation type="journal article" date="2011" name="BMC Genomics">
        <title>Complete genome sequence of the filamentous anoxygenic phototrophic bacterium Chloroflexus aurantiacus.</title>
        <authorList>
            <person name="Tang K.H."/>
            <person name="Barry K."/>
            <person name="Chertkov O."/>
            <person name="Dalin E."/>
            <person name="Han C.S."/>
            <person name="Hauser L.J."/>
            <person name="Honchak B.M."/>
            <person name="Karbach L.E."/>
            <person name="Land M.L."/>
            <person name="Lapidus A."/>
            <person name="Larimer F.W."/>
            <person name="Mikhailova N."/>
            <person name="Pitluck S."/>
            <person name="Pierson B.K."/>
            <person name="Blankenship R.E."/>
        </authorList>
    </citation>
    <scope>NUCLEOTIDE SEQUENCE [LARGE SCALE GENOMIC DNA]</scope>
    <source>
        <strain evidence="5">ATCC 29366 / DSM 635 / J-10-fl</strain>
    </source>
</reference>
<dbReference type="AlphaFoldDB" id="A9WJX9"/>
<keyword evidence="5" id="KW-1185">Reference proteome</keyword>
<dbReference type="EnsemblBacteria" id="ABY34430">
    <property type="protein sequence ID" value="ABY34430"/>
    <property type="gene ID" value="Caur_1200"/>
</dbReference>
<accession>A9WJX9</accession>
<sequence>MRSARTLLLLLAMILLSGVVSAQSPLNRAGVVVRFGDGEVVTACVEFAEPTISGLDLLERSGLPVISQQSSIGAAVCKIGREGCDYPATGCFCARDQGRAVYWAFYRREAGAWRYSSLGASNVVVSDGDLHGWAWGPGDASSGAVPPDLELTDVCKPLAEPAPTTVPTATITPASSLPPTATVLPTVVPIATASSTPTAQPATAIPTALPSPTAIRQADTINTSSPSPAVTPAMTPPPAGSAPASSGGQWLGFLLIAAVLIGGIVATLSRQRSG</sequence>
<feature type="region of interest" description="Disordered" evidence="1">
    <location>
        <begin position="218"/>
        <end position="244"/>
    </location>
</feature>
<keyword evidence="2" id="KW-1133">Transmembrane helix</keyword>
<dbReference type="EMBL" id="CP000909">
    <property type="protein sequence ID" value="ABY34430.1"/>
    <property type="molecule type" value="Genomic_DNA"/>
</dbReference>
<organism evidence="4 5">
    <name type="scientific">Chloroflexus aurantiacus (strain ATCC 29366 / DSM 635 / J-10-fl)</name>
    <dbReference type="NCBI Taxonomy" id="324602"/>
    <lineage>
        <taxon>Bacteria</taxon>
        <taxon>Bacillati</taxon>
        <taxon>Chloroflexota</taxon>
        <taxon>Chloroflexia</taxon>
        <taxon>Chloroflexales</taxon>
        <taxon>Chloroflexineae</taxon>
        <taxon>Chloroflexaceae</taxon>
        <taxon>Chloroflexus</taxon>
    </lineage>
</organism>
<dbReference type="STRING" id="324602.Caur_1200"/>
<dbReference type="HOGENOM" id="CLU_1014496_0_0_0"/>
<dbReference type="KEGG" id="cau:Caur_1200"/>
<feature type="transmembrane region" description="Helical" evidence="2">
    <location>
        <begin position="250"/>
        <end position="268"/>
    </location>
</feature>
<keyword evidence="3" id="KW-0732">Signal</keyword>
<evidence type="ECO:0000256" key="2">
    <source>
        <dbReference type="SAM" id="Phobius"/>
    </source>
</evidence>
<keyword evidence="2" id="KW-0472">Membrane</keyword>
<protein>
    <submittedName>
        <fullName evidence="4">Uncharacterized protein</fullName>
    </submittedName>
</protein>
<feature type="compositionally biased region" description="Low complexity" evidence="1">
    <location>
        <begin position="223"/>
        <end position="233"/>
    </location>
</feature>